<feature type="region of interest" description="Disordered" evidence="1">
    <location>
        <begin position="1"/>
        <end position="24"/>
    </location>
</feature>
<sequence length="95" mass="10597">MVLIPRRHSRTRPSSESSPCESWLRSGRQLQSSLTLRPSLDGQYHRTSAVFVRLNADPMEVQAYACESVNARPKPCVCGQTHTGNAVSLCRPRCI</sequence>
<organism evidence="2 3">
    <name type="scientific">Lentinus tigrinus ALCF2SS1-6</name>
    <dbReference type="NCBI Taxonomy" id="1328759"/>
    <lineage>
        <taxon>Eukaryota</taxon>
        <taxon>Fungi</taxon>
        <taxon>Dikarya</taxon>
        <taxon>Basidiomycota</taxon>
        <taxon>Agaricomycotina</taxon>
        <taxon>Agaricomycetes</taxon>
        <taxon>Polyporales</taxon>
        <taxon>Polyporaceae</taxon>
        <taxon>Lentinus</taxon>
    </lineage>
</organism>
<reference evidence="2" key="1">
    <citation type="journal article" date="2018" name="Genome Biol. Evol.">
        <title>Genomics and development of Lentinus tigrinus, a white-rot wood-decaying mushroom with dimorphic fruiting bodies.</title>
        <authorList>
            <person name="Wu B."/>
            <person name="Xu Z."/>
            <person name="Knudson A."/>
            <person name="Carlson A."/>
            <person name="Chen N."/>
            <person name="Kovaka S."/>
            <person name="LaButti K."/>
            <person name="Lipzen A."/>
            <person name="Pennachio C."/>
            <person name="Riley R."/>
            <person name="Schakwitz W."/>
            <person name="Umezawa K."/>
            <person name="Ohm R.A."/>
            <person name="Grigoriev I.V."/>
            <person name="Nagy L.G."/>
            <person name="Gibbons J."/>
            <person name="Hibbett D."/>
        </authorList>
    </citation>
    <scope>NUCLEOTIDE SEQUENCE [LARGE SCALE GENOMIC DNA]</scope>
    <source>
        <strain evidence="2">ALCF2SS1-6</strain>
    </source>
</reference>
<dbReference type="AlphaFoldDB" id="A0A5C2RSS4"/>
<dbReference type="Proteomes" id="UP000313359">
    <property type="component" value="Unassembled WGS sequence"/>
</dbReference>
<evidence type="ECO:0000256" key="1">
    <source>
        <dbReference type="SAM" id="MobiDB-lite"/>
    </source>
</evidence>
<name>A0A5C2RSS4_9APHY</name>
<protein>
    <submittedName>
        <fullName evidence="2">Uncharacterized protein</fullName>
    </submittedName>
</protein>
<keyword evidence="3" id="KW-1185">Reference proteome</keyword>
<feature type="compositionally biased region" description="Basic residues" evidence="1">
    <location>
        <begin position="1"/>
        <end position="11"/>
    </location>
</feature>
<gene>
    <name evidence="2" type="ORF">L227DRAFT_353994</name>
</gene>
<proteinExistence type="predicted"/>
<evidence type="ECO:0000313" key="2">
    <source>
        <dbReference type="EMBL" id="RPD54374.1"/>
    </source>
</evidence>
<evidence type="ECO:0000313" key="3">
    <source>
        <dbReference type="Proteomes" id="UP000313359"/>
    </source>
</evidence>
<dbReference type="EMBL" id="ML122307">
    <property type="protein sequence ID" value="RPD54374.1"/>
    <property type="molecule type" value="Genomic_DNA"/>
</dbReference>
<accession>A0A5C2RSS4</accession>